<reference evidence="3 4" key="1">
    <citation type="journal article" date="2021" name="Microbiol. Resour. Announc.">
        <title>Draft Genome Sequence of Coralloluteibacterium stylophorae LMG 29479T.</title>
        <authorList>
            <person name="Karlyshev A.V."/>
            <person name="Kudryashova E.B."/>
            <person name="Ariskina E.V."/>
            <person name="Conroy A.P."/>
            <person name="Abidueva E.Y."/>
        </authorList>
    </citation>
    <scope>NUCLEOTIDE SEQUENCE [LARGE SCALE GENOMIC DNA]</scope>
    <source>
        <strain evidence="3 4">LMG 29479</strain>
    </source>
</reference>
<dbReference type="InterPro" id="IPR010994">
    <property type="entry name" value="RuvA_2-like"/>
</dbReference>
<accession>A0A8J7VU74</accession>
<sequence length="102" mass="10094">MHKLALALKALALAALLSLPAFAATTVDINTADAAAIAEGLVGVGEAKAKAIVAYREANGPFKSADQLANVKGIGLATIEKNRDRIAVGGTRAPATGAAAGD</sequence>
<dbReference type="RefSeq" id="WP_211925925.1">
    <property type="nucleotide sequence ID" value="NZ_JAGQFT020000003.1"/>
</dbReference>
<comment type="caution">
    <text evidence="2">The sequence shown here is derived from an EMBL/GenBank/DDBJ whole genome shotgun (WGS) entry which is preliminary data.</text>
</comment>
<reference evidence="2" key="2">
    <citation type="submission" date="2021-04" db="EMBL/GenBank/DDBJ databases">
        <authorList>
            <person name="Karlyshev A.V."/>
        </authorList>
    </citation>
    <scope>NUCLEOTIDE SEQUENCE</scope>
    <source>
        <strain evidence="2">LMG 29479</strain>
    </source>
</reference>
<keyword evidence="4" id="KW-1185">Reference proteome</keyword>
<dbReference type="PANTHER" id="PTHR21180">
    <property type="entry name" value="ENDONUCLEASE/EXONUCLEASE/PHOSPHATASE FAMILY DOMAIN-CONTAINING PROTEIN 1"/>
    <property type="match status" value="1"/>
</dbReference>
<evidence type="ECO:0000313" key="3">
    <source>
        <dbReference type="EMBL" id="MBS7456720.1"/>
    </source>
</evidence>
<dbReference type="AlphaFoldDB" id="A0A8J7VU74"/>
<evidence type="ECO:0000256" key="1">
    <source>
        <dbReference type="SAM" id="SignalP"/>
    </source>
</evidence>
<gene>
    <name evidence="3" type="ORF">KB893_006185</name>
    <name evidence="2" type="ORF">KB893_05450</name>
</gene>
<dbReference type="SUPFAM" id="SSF47781">
    <property type="entry name" value="RuvA domain 2-like"/>
    <property type="match status" value="1"/>
</dbReference>
<dbReference type="EMBL" id="JAGQFT010000029">
    <property type="protein sequence ID" value="MBR0561959.1"/>
    <property type="molecule type" value="Genomic_DNA"/>
</dbReference>
<dbReference type="InterPro" id="IPR004509">
    <property type="entry name" value="Competence_ComEA_HhH"/>
</dbReference>
<evidence type="ECO:0000313" key="2">
    <source>
        <dbReference type="EMBL" id="MBR0561959.1"/>
    </source>
</evidence>
<organism evidence="2">
    <name type="scientific">Coralloluteibacterium stylophorae</name>
    <dbReference type="NCBI Taxonomy" id="1776034"/>
    <lineage>
        <taxon>Bacteria</taxon>
        <taxon>Pseudomonadati</taxon>
        <taxon>Pseudomonadota</taxon>
        <taxon>Gammaproteobacteria</taxon>
        <taxon>Lysobacterales</taxon>
        <taxon>Lysobacteraceae</taxon>
        <taxon>Coralloluteibacterium</taxon>
    </lineage>
</organism>
<proteinExistence type="predicted"/>
<dbReference type="GO" id="GO:0015627">
    <property type="term" value="C:type II protein secretion system complex"/>
    <property type="evidence" value="ECO:0007669"/>
    <property type="project" value="TreeGrafter"/>
</dbReference>
<dbReference type="NCBIfam" id="TIGR00426">
    <property type="entry name" value="competence protein ComEA helix-hairpin-helix repeat region"/>
    <property type="match status" value="1"/>
</dbReference>
<dbReference type="InterPro" id="IPR051675">
    <property type="entry name" value="Endo/Exo/Phosphatase_dom_1"/>
</dbReference>
<dbReference type="GO" id="GO:0015628">
    <property type="term" value="P:protein secretion by the type II secretion system"/>
    <property type="evidence" value="ECO:0007669"/>
    <property type="project" value="TreeGrafter"/>
</dbReference>
<dbReference type="PANTHER" id="PTHR21180:SF32">
    <property type="entry name" value="ENDONUCLEASE_EXONUCLEASE_PHOSPHATASE FAMILY DOMAIN-CONTAINING PROTEIN 1"/>
    <property type="match status" value="1"/>
</dbReference>
<keyword evidence="1" id="KW-0732">Signal</keyword>
<dbReference type="Proteomes" id="UP000675747">
    <property type="component" value="Unassembled WGS sequence"/>
</dbReference>
<dbReference type="Gene3D" id="1.10.150.280">
    <property type="entry name" value="AF1531-like domain"/>
    <property type="match status" value="1"/>
</dbReference>
<feature type="chain" id="PRO_5042774332" evidence="1">
    <location>
        <begin position="24"/>
        <end position="102"/>
    </location>
</feature>
<dbReference type="EMBL" id="JAGQFT020000003">
    <property type="protein sequence ID" value="MBS7456720.1"/>
    <property type="molecule type" value="Genomic_DNA"/>
</dbReference>
<protein>
    <submittedName>
        <fullName evidence="2">Helix-hairpin-helix domain-containing protein</fullName>
    </submittedName>
</protein>
<name>A0A8J7VU74_9GAMM</name>
<dbReference type="Pfam" id="PF12836">
    <property type="entry name" value="HHH_3"/>
    <property type="match status" value="1"/>
</dbReference>
<feature type="signal peptide" evidence="1">
    <location>
        <begin position="1"/>
        <end position="23"/>
    </location>
</feature>
<evidence type="ECO:0000313" key="4">
    <source>
        <dbReference type="Proteomes" id="UP000675747"/>
    </source>
</evidence>